<accession>A0A0S1SXW3</accession>
<dbReference type="PANTHER" id="PTHR38471">
    <property type="entry name" value="FOUR HELIX BUNDLE PROTEIN"/>
    <property type="match status" value="1"/>
</dbReference>
<dbReference type="EMBL" id="CP013065">
    <property type="protein sequence ID" value="ALM13121.1"/>
    <property type="molecule type" value="Genomic_DNA"/>
</dbReference>
<proteinExistence type="predicted"/>
<dbReference type="Gene3D" id="1.20.1440.60">
    <property type="entry name" value="23S rRNA-intervening sequence"/>
    <property type="match status" value="1"/>
</dbReference>
<protein>
    <submittedName>
        <fullName evidence="1">S23 ribosomal protein</fullName>
    </submittedName>
</protein>
<keyword evidence="1" id="KW-0689">Ribosomal protein</keyword>
<dbReference type="Proteomes" id="UP000069135">
    <property type="component" value="Chromosome"/>
</dbReference>
<organism evidence="1 2">
    <name type="scientific">Candidatus Peribacter riflensis</name>
    <dbReference type="NCBI Taxonomy" id="1735162"/>
    <lineage>
        <taxon>Bacteria</taxon>
        <taxon>Candidatus Peregrinibacteriota</taxon>
        <taxon>Candidatus Peribacteria</taxon>
        <taxon>Candidatus Peribacterales</taxon>
        <taxon>Candidatus Peribacteraceae</taxon>
        <taxon>Candidatus Peribacter</taxon>
    </lineage>
</organism>
<dbReference type="STRING" id="1735162.PeribacterB2_0429"/>
<dbReference type="GO" id="GO:0005840">
    <property type="term" value="C:ribosome"/>
    <property type="evidence" value="ECO:0007669"/>
    <property type="project" value="UniProtKB-KW"/>
</dbReference>
<keyword evidence="1" id="KW-0687">Ribonucleoprotein</keyword>
<evidence type="ECO:0000313" key="2">
    <source>
        <dbReference type="Proteomes" id="UP000069135"/>
    </source>
</evidence>
<gene>
    <name evidence="1" type="ORF">PeribacterD1_0430</name>
</gene>
<accession>A0A0S1SHP5</accession>
<dbReference type="PANTHER" id="PTHR38471:SF2">
    <property type="entry name" value="FOUR HELIX BUNDLE PROTEIN"/>
    <property type="match status" value="1"/>
</dbReference>
<accession>A0A0S1SHB1</accession>
<reference evidence="2" key="1">
    <citation type="submission" date="2015-10" db="EMBL/GenBank/DDBJ databases">
        <title>Analysis of five complete genome sequences for members of the class Peribacteria in the recently recognized Peregrinibacteria bacterial phylum.</title>
        <authorList>
            <person name="Anantharaman K."/>
            <person name="Brown C.T."/>
            <person name="Burstein D."/>
            <person name="Castelle C.J."/>
            <person name="Probst A.J."/>
            <person name="Thomas B.C."/>
            <person name="Williams K.H."/>
            <person name="Banfield J.F."/>
        </authorList>
    </citation>
    <scope>NUCLEOTIDE SEQUENCE [LARGE SCALE GENOMIC DNA]</scope>
</reference>
<name>A0A0S1SMD0_9BACT</name>
<dbReference type="NCBIfam" id="TIGR02436">
    <property type="entry name" value="four helix bundle protein"/>
    <property type="match status" value="1"/>
</dbReference>
<dbReference type="Pfam" id="PF05635">
    <property type="entry name" value="23S_rRNA_IVP"/>
    <property type="match status" value="1"/>
</dbReference>
<accession>A0A0S1SMD0</accession>
<dbReference type="KEGG" id="prf:PeribacterA2_0430"/>
<sequence length="124" mass="14517">MERDFTIFGPWQKAMALAISIHRATKEFPKDEQFGVTPQLRRAILSVAANIAEGFGRYTFADKMHKYVQARGELTEVMSFLYYCHKVDYLIENKHDELLRDCREVQRLLNALITKMDHLKALRP</sequence>
<reference evidence="1 2" key="2">
    <citation type="journal article" date="2016" name="PeerJ">
        <title>Analysis of five complete genome sequences for members of the class Peribacteria in the recently recognized Peregrinibacteria bacterial phylum.</title>
        <authorList>
            <person name="Anantharaman K."/>
            <person name="Brown C.T."/>
            <person name="Burstein D."/>
            <person name="Castelle C.J."/>
            <person name="Probst A.J."/>
            <person name="Thomas B.C."/>
            <person name="Williams K.H."/>
            <person name="Banfield J.F."/>
        </authorList>
    </citation>
    <scope>NUCLEOTIDE SEQUENCE [LARGE SCALE GENOMIC DNA]</scope>
    <source>
        <strain evidence="1">RIFOXYD1_FULL_PER-ii_59_16</strain>
    </source>
</reference>
<accession>A0A0S1SRG4</accession>
<dbReference type="CDD" id="cd16377">
    <property type="entry name" value="23S_rRNA_IVP_like"/>
    <property type="match status" value="1"/>
</dbReference>
<dbReference type="InterPro" id="IPR036583">
    <property type="entry name" value="23S_rRNA_IVS_sf"/>
</dbReference>
<dbReference type="InterPro" id="IPR012657">
    <property type="entry name" value="23S_rRNA-intervening_sequence"/>
</dbReference>
<evidence type="ECO:0000313" key="1">
    <source>
        <dbReference type="EMBL" id="ALM13121.1"/>
    </source>
</evidence>
<dbReference type="AlphaFoldDB" id="A0A0S1SMD0"/>
<dbReference type="SUPFAM" id="SSF158446">
    <property type="entry name" value="IVS-encoded protein-like"/>
    <property type="match status" value="1"/>
</dbReference>